<keyword evidence="1" id="KW-0812">Transmembrane</keyword>
<dbReference type="InterPro" id="IPR007272">
    <property type="entry name" value="Sulf_transp_TsuA/YedE"/>
</dbReference>
<evidence type="ECO:0000256" key="1">
    <source>
        <dbReference type="SAM" id="Phobius"/>
    </source>
</evidence>
<evidence type="ECO:0000313" key="3">
    <source>
        <dbReference type="Proteomes" id="UP000703674"/>
    </source>
</evidence>
<protein>
    <submittedName>
        <fullName evidence="2">YeeE/YedE family protein</fullName>
    </submittedName>
</protein>
<gene>
    <name evidence="2" type="ORF">HC175_01085</name>
</gene>
<comment type="caution">
    <text evidence="2">The sequence shown here is derived from an EMBL/GenBank/DDBJ whole genome shotgun (WGS) entry which is preliminary data.</text>
</comment>
<keyword evidence="1" id="KW-0472">Membrane</keyword>
<dbReference type="Proteomes" id="UP000703674">
    <property type="component" value="Unassembled WGS sequence"/>
</dbReference>
<feature type="transmembrane region" description="Helical" evidence="1">
    <location>
        <begin position="83"/>
        <end position="104"/>
    </location>
</feature>
<dbReference type="EMBL" id="JAAVJR010000001">
    <property type="protein sequence ID" value="NJW51507.1"/>
    <property type="molecule type" value="Genomic_DNA"/>
</dbReference>
<keyword evidence="1" id="KW-1133">Transmembrane helix</keyword>
<feature type="transmembrane region" description="Helical" evidence="1">
    <location>
        <begin position="39"/>
        <end position="58"/>
    </location>
</feature>
<dbReference type="RefSeq" id="WP_168136673.1">
    <property type="nucleotide sequence ID" value="NZ_JAAVJR010000001.1"/>
</dbReference>
<keyword evidence="3" id="KW-1185">Reference proteome</keyword>
<feature type="transmembrane region" description="Helical" evidence="1">
    <location>
        <begin position="110"/>
        <end position="132"/>
    </location>
</feature>
<evidence type="ECO:0000313" key="2">
    <source>
        <dbReference type="EMBL" id="NJW51507.1"/>
    </source>
</evidence>
<accession>A0ABX1CTA6</accession>
<organism evidence="2 3">
    <name type="scientific">Salinimicrobium oceani</name>
    <dbReference type="NCBI Taxonomy" id="2722702"/>
    <lineage>
        <taxon>Bacteria</taxon>
        <taxon>Pseudomonadati</taxon>
        <taxon>Bacteroidota</taxon>
        <taxon>Flavobacteriia</taxon>
        <taxon>Flavobacteriales</taxon>
        <taxon>Flavobacteriaceae</taxon>
        <taxon>Salinimicrobium</taxon>
    </lineage>
</organism>
<name>A0ABX1CTA6_9FLAO</name>
<dbReference type="Pfam" id="PF04143">
    <property type="entry name" value="Sulf_transp"/>
    <property type="match status" value="1"/>
</dbReference>
<reference evidence="2 3" key="1">
    <citation type="submission" date="2020-03" db="EMBL/GenBank/DDBJ databases">
        <title>Salinimicrobium sp. nov, isolated from SCS.</title>
        <authorList>
            <person name="Cao W.R."/>
        </authorList>
    </citation>
    <scope>NUCLEOTIDE SEQUENCE [LARGE SCALE GENOMIC DNA]</scope>
    <source>
        <strain evidence="3">J15B91</strain>
    </source>
</reference>
<sequence>MKRTLSYLTIGIFFGIVMFKSEAASWFRIYEMFQFDSFHMYGIIGSALVIGIIGIQLIKRYELRSFSGEPIKISPKEKGVKKYLFGGVIFGLGWALAGACPGPIYTLIGAGYVSILVVLAGALLGAFLYGLLKNKLPH</sequence>
<proteinExistence type="predicted"/>